<feature type="domain" description="Glycosyl transferase family 1" evidence="1">
    <location>
        <begin position="217"/>
        <end position="373"/>
    </location>
</feature>
<dbReference type="Gene3D" id="3.40.50.2000">
    <property type="entry name" value="Glycogen Phosphorylase B"/>
    <property type="match status" value="2"/>
</dbReference>
<accession>A0A482U4N8</accession>
<dbReference type="EMBL" id="RWYU02000005">
    <property type="protein sequence ID" value="RYJ61541.1"/>
    <property type="molecule type" value="Genomic_DNA"/>
</dbReference>
<proteinExistence type="predicted"/>
<dbReference type="PANTHER" id="PTHR45947">
    <property type="entry name" value="SULFOQUINOVOSYL TRANSFERASE SQD2"/>
    <property type="match status" value="1"/>
</dbReference>
<dbReference type="PANTHER" id="PTHR45947:SF3">
    <property type="entry name" value="SULFOQUINOVOSYL TRANSFERASE SQD2"/>
    <property type="match status" value="1"/>
</dbReference>
<organism evidence="2 3">
    <name type="scientific">Pseudomonas songnenensis</name>
    <dbReference type="NCBI Taxonomy" id="1176259"/>
    <lineage>
        <taxon>Bacteria</taxon>
        <taxon>Pseudomonadati</taxon>
        <taxon>Pseudomonadota</taxon>
        <taxon>Gammaproteobacteria</taxon>
        <taxon>Pseudomonadales</taxon>
        <taxon>Pseudomonadaceae</taxon>
        <taxon>Pseudomonas</taxon>
    </lineage>
</organism>
<comment type="caution">
    <text evidence="2">The sequence shown here is derived from an EMBL/GenBank/DDBJ whole genome shotgun (WGS) entry which is preliminary data.</text>
</comment>
<sequence length="396" mass="43793">MRKRVLLLSFFYPPDLSAGSFRAKALVDALCERAAGEVDIDVLTTQPNRYHSHASETLAVEEQGCVRIRRAQLPVHKSGFIDQAKAFAAFALQANRIAGEGHYDVVVATSSRLMTAVLGSWIARRQRARLYLDIRDIFVENLRELFTAPFGMPLAFIFGALERWAIGCADKVNLVTAGFLGYFQPRYPKQRFSLYSNGVDDDFLDFPVAEPVEKALGKPLHILYAGNIGDGQGLHLIIPALAQRLGARAHFCIVGGGGRLQALRGAVTNDELNNVELIPPVERERLLDMYEQADVLFLHLNDISAFRRVLPSKLFEYAATGKPVLAGVAGFAADFVRTEVTNAEVFAPCDVEGAIAAMDKLSLEPKARPEFVERFSRRRIMGAMAEDVLELVREAD</sequence>
<dbReference type="Pfam" id="PF00534">
    <property type="entry name" value="Glycos_transf_1"/>
    <property type="match status" value="1"/>
</dbReference>
<dbReference type="OrthoDB" id="9787293at2"/>
<dbReference type="InterPro" id="IPR050194">
    <property type="entry name" value="Glycosyltransferase_grp1"/>
</dbReference>
<dbReference type="RefSeq" id="WP_126189663.1">
    <property type="nucleotide sequence ID" value="NZ_RWYU02000005.1"/>
</dbReference>
<protein>
    <submittedName>
        <fullName evidence="2">Glycosyltransferase</fullName>
    </submittedName>
</protein>
<evidence type="ECO:0000259" key="1">
    <source>
        <dbReference type="Pfam" id="PF00534"/>
    </source>
</evidence>
<keyword evidence="2" id="KW-0808">Transferase</keyword>
<dbReference type="AlphaFoldDB" id="A0A482U4N8"/>
<gene>
    <name evidence="2" type="ORF">EJA06_012545</name>
</gene>
<dbReference type="Proteomes" id="UP000282800">
    <property type="component" value="Unassembled WGS sequence"/>
</dbReference>
<evidence type="ECO:0000313" key="2">
    <source>
        <dbReference type="EMBL" id="RYJ61541.1"/>
    </source>
</evidence>
<dbReference type="GO" id="GO:0016758">
    <property type="term" value="F:hexosyltransferase activity"/>
    <property type="evidence" value="ECO:0007669"/>
    <property type="project" value="TreeGrafter"/>
</dbReference>
<reference evidence="2 3" key="1">
    <citation type="submission" date="2019-01" db="EMBL/GenBank/DDBJ databases">
        <title>High-quality draft genome of. Pseudomonas songnenensis str. L103, a full-fledged denitrifier isolated from 100 meters deep aquifer in a heavily nitrogen fertilized agricultural area.</title>
        <authorList>
            <person name="Liu M."/>
            <person name="Liu B."/>
        </authorList>
    </citation>
    <scope>NUCLEOTIDE SEQUENCE [LARGE SCALE GENOMIC DNA]</scope>
    <source>
        <strain evidence="2 3">L103</strain>
    </source>
</reference>
<evidence type="ECO:0000313" key="3">
    <source>
        <dbReference type="Proteomes" id="UP000282800"/>
    </source>
</evidence>
<name>A0A482U4N8_9PSED</name>
<dbReference type="CDD" id="cd03794">
    <property type="entry name" value="GT4_WbuB-like"/>
    <property type="match status" value="1"/>
</dbReference>
<dbReference type="InterPro" id="IPR001296">
    <property type="entry name" value="Glyco_trans_1"/>
</dbReference>
<dbReference type="SUPFAM" id="SSF53756">
    <property type="entry name" value="UDP-Glycosyltransferase/glycogen phosphorylase"/>
    <property type="match status" value="1"/>
</dbReference>